<feature type="domain" description="TonB-dependent receptor plug" evidence="11">
    <location>
        <begin position="70"/>
        <end position="171"/>
    </location>
</feature>
<reference evidence="12" key="1">
    <citation type="submission" date="2023-03" db="EMBL/GenBank/DDBJ databases">
        <title>Lomoglobus Profundus gen. nov., sp. nov., a novel member of the phylum Verrucomicrobia, isolated from deep-marine sediment of South China Sea.</title>
        <authorList>
            <person name="Ahmad T."/>
            <person name="Ishaq S.E."/>
            <person name="Wang F."/>
        </authorList>
    </citation>
    <scope>NUCLEOTIDE SEQUENCE</scope>
    <source>
        <strain evidence="12">LMO-M01</strain>
    </source>
</reference>
<evidence type="ECO:0000259" key="11">
    <source>
        <dbReference type="Pfam" id="PF07715"/>
    </source>
</evidence>
<dbReference type="SUPFAM" id="SSF56935">
    <property type="entry name" value="Porins"/>
    <property type="match status" value="1"/>
</dbReference>
<feature type="chain" id="PRO_5042100650" evidence="10">
    <location>
        <begin position="23"/>
        <end position="789"/>
    </location>
</feature>
<feature type="signal peptide" evidence="10">
    <location>
        <begin position="1"/>
        <end position="22"/>
    </location>
</feature>
<dbReference type="PANTHER" id="PTHR32552">
    <property type="entry name" value="FERRICHROME IRON RECEPTOR-RELATED"/>
    <property type="match status" value="1"/>
</dbReference>
<sequence>MSPNRLTSWVSAATLLASPLLAQTAPTQTTATRAGDDEVIVLSPFQIDSDRDRGYASTTSLGASRIALDVADISASVVSLNEQVFADRGAISTMEVLNLVSGVQRTSDLLPGQEQFTLRGYAVGGLSLRDGLPDPMSAADNPFDESSAYERVEIIKGPAGTLYGSTSMGGIVNKISKWPKFQPETKIELQAQSYDEFLRAMVDSTGPLSEDTAYRVVLSARKGDRYYDEGDAPNDVFNTTASLTHLIGKNDSGKIWGRLQYLDFALDRENGWQFITGYLTPGETAAPTVRDSKFPLAFDANTVPEDDVSEAEIYALEAGYEQAFSGPLNGDWTLRLIGRFSKGEGDKSPSYSQGRPVPVDSSGNIVTYVNASGATTNGDNRYVSADDPRVADWRASVTLRDFRGYNQSAGGFLDLVGNFETGPLSHKLVMSGELTRSERERAFFFWAASNPANTTAVANSFSAVAPNFNGVNAASIQASSTTNFNAFQGHVDGDSFAFAFQDNISMWEDKLIFALGARYDSLDATNQSFDQNDSIAAGRFVVDPSRTVNSSNSDSTYKFGVVGKPSQNVSVFGQVSQTFSPITSLDENGDKNPNQEGEMKEVGVKVNMLGGRMVGTISYFDMELTNVLLTVVNPIELGGGVVLRPVGLQATDGIEFDLTAEVTSGLNVGASYSNITSTDANGRFFRGVPMDANYALFGRYAFQTDSLSGLVVGGSWKHNGTAPGDSGNSYFLPDNDQVDAFLAYNRDQWGVQLNITNVFNDDSTLSAVTDRLAMRAMPRAARLTFRYQF</sequence>
<keyword evidence="4 9" id="KW-0812">Transmembrane</keyword>
<dbReference type="Pfam" id="PF07715">
    <property type="entry name" value="Plug"/>
    <property type="match status" value="1"/>
</dbReference>
<dbReference type="Proteomes" id="UP001218638">
    <property type="component" value="Chromosome"/>
</dbReference>
<evidence type="ECO:0000256" key="8">
    <source>
        <dbReference type="ARBA" id="ARBA00023237"/>
    </source>
</evidence>
<evidence type="ECO:0000256" key="7">
    <source>
        <dbReference type="ARBA" id="ARBA00023136"/>
    </source>
</evidence>
<evidence type="ECO:0000256" key="3">
    <source>
        <dbReference type="ARBA" id="ARBA00022452"/>
    </source>
</evidence>
<keyword evidence="2 9" id="KW-0813">Transport</keyword>
<evidence type="ECO:0000256" key="6">
    <source>
        <dbReference type="ARBA" id="ARBA00023077"/>
    </source>
</evidence>
<dbReference type="RefSeq" id="WP_330929444.1">
    <property type="nucleotide sequence ID" value="NZ_CP119075.1"/>
</dbReference>
<proteinExistence type="inferred from homology"/>
<dbReference type="AlphaFoldDB" id="A0AAF0CN54"/>
<keyword evidence="3 9" id="KW-1134">Transmembrane beta strand</keyword>
<keyword evidence="12" id="KW-0675">Receptor</keyword>
<dbReference type="GO" id="GO:0009279">
    <property type="term" value="C:cell outer membrane"/>
    <property type="evidence" value="ECO:0007669"/>
    <property type="project" value="UniProtKB-SubCell"/>
</dbReference>
<evidence type="ECO:0000256" key="10">
    <source>
        <dbReference type="SAM" id="SignalP"/>
    </source>
</evidence>
<dbReference type="PROSITE" id="PS01156">
    <property type="entry name" value="TONB_DEPENDENT_REC_2"/>
    <property type="match status" value="1"/>
</dbReference>
<dbReference type="PROSITE" id="PS52016">
    <property type="entry name" value="TONB_DEPENDENT_REC_3"/>
    <property type="match status" value="1"/>
</dbReference>
<name>A0AAF0CN54_9BACT</name>
<keyword evidence="5 10" id="KW-0732">Signal</keyword>
<dbReference type="InterPro" id="IPR012910">
    <property type="entry name" value="Plug_dom"/>
</dbReference>
<evidence type="ECO:0000256" key="5">
    <source>
        <dbReference type="ARBA" id="ARBA00022729"/>
    </source>
</evidence>
<dbReference type="EMBL" id="CP119075">
    <property type="protein sequence ID" value="WED65058.1"/>
    <property type="molecule type" value="Genomic_DNA"/>
</dbReference>
<dbReference type="InterPro" id="IPR010917">
    <property type="entry name" value="TonB_rcpt_CS"/>
</dbReference>
<evidence type="ECO:0000256" key="1">
    <source>
        <dbReference type="ARBA" id="ARBA00004571"/>
    </source>
</evidence>
<evidence type="ECO:0000256" key="2">
    <source>
        <dbReference type="ARBA" id="ARBA00022448"/>
    </source>
</evidence>
<dbReference type="GO" id="GO:0015344">
    <property type="term" value="F:siderophore uptake transmembrane transporter activity"/>
    <property type="evidence" value="ECO:0007669"/>
    <property type="project" value="TreeGrafter"/>
</dbReference>
<keyword evidence="6" id="KW-0798">TonB box</keyword>
<dbReference type="Gene3D" id="2.40.170.20">
    <property type="entry name" value="TonB-dependent receptor, beta-barrel domain"/>
    <property type="match status" value="1"/>
</dbReference>
<dbReference type="InterPro" id="IPR037066">
    <property type="entry name" value="Plug_dom_sf"/>
</dbReference>
<keyword evidence="8 9" id="KW-0998">Cell outer membrane</keyword>
<evidence type="ECO:0000256" key="9">
    <source>
        <dbReference type="PROSITE-ProRule" id="PRU01360"/>
    </source>
</evidence>
<evidence type="ECO:0000256" key="4">
    <source>
        <dbReference type="ARBA" id="ARBA00022692"/>
    </source>
</evidence>
<dbReference type="Gene3D" id="2.170.130.10">
    <property type="entry name" value="TonB-dependent receptor, plug domain"/>
    <property type="match status" value="1"/>
</dbReference>
<organism evidence="12 13">
    <name type="scientific">Synoicihabitans lomoniglobus</name>
    <dbReference type="NCBI Taxonomy" id="2909285"/>
    <lineage>
        <taxon>Bacteria</taxon>
        <taxon>Pseudomonadati</taxon>
        <taxon>Verrucomicrobiota</taxon>
        <taxon>Opitutia</taxon>
        <taxon>Opitutales</taxon>
        <taxon>Opitutaceae</taxon>
        <taxon>Synoicihabitans</taxon>
    </lineage>
</organism>
<evidence type="ECO:0000313" key="12">
    <source>
        <dbReference type="EMBL" id="WED65058.1"/>
    </source>
</evidence>
<comment type="subcellular location">
    <subcellularLocation>
        <location evidence="1 9">Cell outer membrane</location>
        <topology evidence="1 9">Multi-pass membrane protein</topology>
    </subcellularLocation>
</comment>
<accession>A0AAF0CN54</accession>
<evidence type="ECO:0000313" key="13">
    <source>
        <dbReference type="Proteomes" id="UP001218638"/>
    </source>
</evidence>
<gene>
    <name evidence="12" type="ORF">PXH66_22135</name>
</gene>
<dbReference type="InterPro" id="IPR039426">
    <property type="entry name" value="TonB-dep_rcpt-like"/>
</dbReference>
<keyword evidence="13" id="KW-1185">Reference proteome</keyword>
<dbReference type="PANTHER" id="PTHR32552:SF82">
    <property type="entry name" value="FCUA PROTEIN"/>
    <property type="match status" value="1"/>
</dbReference>
<dbReference type="InterPro" id="IPR036942">
    <property type="entry name" value="Beta-barrel_TonB_sf"/>
</dbReference>
<comment type="similarity">
    <text evidence="9">Belongs to the TonB-dependent receptor family.</text>
</comment>
<dbReference type="KEGG" id="slom:PXH66_22135"/>
<keyword evidence="7 9" id="KW-0472">Membrane</keyword>
<protein>
    <submittedName>
        <fullName evidence="12">TonB-dependent receptor plug domain-containing protein</fullName>
    </submittedName>
</protein>